<dbReference type="Pfam" id="PF00373">
    <property type="entry name" value="FERM_M"/>
    <property type="match status" value="1"/>
</dbReference>
<keyword evidence="2" id="KW-0965">Cell junction</keyword>
<dbReference type="InterPro" id="IPR018980">
    <property type="entry name" value="FERM_PH-like_C"/>
</dbReference>
<feature type="domain" description="FERM" evidence="4">
    <location>
        <begin position="1"/>
        <end position="285"/>
    </location>
</feature>
<feature type="region of interest" description="Disordered" evidence="3">
    <location>
        <begin position="646"/>
        <end position="669"/>
    </location>
</feature>
<dbReference type="SMART" id="SM00295">
    <property type="entry name" value="B41"/>
    <property type="match status" value="1"/>
</dbReference>
<dbReference type="Proteomes" id="UP001142055">
    <property type="component" value="Chromosome 2"/>
</dbReference>
<dbReference type="GO" id="GO:0005856">
    <property type="term" value="C:cytoskeleton"/>
    <property type="evidence" value="ECO:0007669"/>
    <property type="project" value="TreeGrafter"/>
</dbReference>
<dbReference type="InterPro" id="IPR029071">
    <property type="entry name" value="Ubiquitin-like_domsf"/>
</dbReference>
<proteinExistence type="predicted"/>
<dbReference type="Gene3D" id="3.10.20.90">
    <property type="entry name" value="Phosphatidylinositol 3-kinase Catalytic Subunit, Chain A, domain 1"/>
    <property type="match status" value="1"/>
</dbReference>
<accession>A0A9Q0M6X3</accession>
<dbReference type="InterPro" id="IPR035963">
    <property type="entry name" value="FERM_2"/>
</dbReference>
<dbReference type="AlphaFoldDB" id="A0A9Q0M6X3"/>
<dbReference type="PRINTS" id="PR00935">
    <property type="entry name" value="BAND41"/>
</dbReference>
<feature type="region of interest" description="Disordered" evidence="3">
    <location>
        <begin position="535"/>
        <end position="562"/>
    </location>
</feature>
<evidence type="ECO:0000313" key="6">
    <source>
        <dbReference type="Proteomes" id="UP001142055"/>
    </source>
</evidence>
<feature type="region of interest" description="Disordered" evidence="3">
    <location>
        <begin position="442"/>
        <end position="505"/>
    </location>
</feature>
<dbReference type="SUPFAM" id="SSF54236">
    <property type="entry name" value="Ubiquitin-like"/>
    <property type="match status" value="1"/>
</dbReference>
<dbReference type="Pfam" id="PF09380">
    <property type="entry name" value="FERM_C"/>
    <property type="match status" value="1"/>
</dbReference>
<dbReference type="PROSITE" id="PS50057">
    <property type="entry name" value="FERM_3"/>
    <property type="match status" value="1"/>
</dbReference>
<sequence>MHMRSTLFEGNLSDNRDNGLSRSTHKGQDLLDIVYKHLSLLETVYFGLRFVNSKGYSCWLEPNVNVVKQVKGIEPITFYLGVKFYASDPCKLVEECTRYQFFLQIKQDIQQSRLIITTDLAAQLLAYIIQSELGDYDPRTHQFGYISEFRLIANQSAEFENKVCDLHKQLIGQIPAAVELQFLERIKWLDLYGCELHSVIAEDSNEYFLGLSPHGIIVLKNKMKVANYFWPRVLKTFRKGRYFMVKVIDKENEENTYGFELSNKDASKMIHKNCKEHREFFRLSQNGLNQTLNGKYGAKPPINRKSVAANVDRPTPTLVRVPSRRYQRMGIPDGSEAPKNEFNQENGYHESKPNGMSRHNSTPSLMKGSVIVSSTRYANPYGQPEQTRGLFSKSASASPLSVRSAFVSRYDYGQNNYVSHMKRNSSSLSLQKMKYHRMSDCESEVSKCSRSSRHSSRSHKSQCRRNRGDDSETDSQSSRKRRHRRRSHYGKQEQPQLVQWNNDLLEKRPTNPVTVMSENMKHSNAIVRNVTNFYGDEENNDRSGRHQNRNHHQTPSYDNRMGNYLPVDMKKFINHELVDSSNMSENEKRDIKFTNVESAAKLYKLRQSNGSTVSNGAGTAHYRLEKVDKTAYFSSSHDVYQGNLSVAPATNGHKEMNNTRKPHEMSTEL</sequence>
<dbReference type="GO" id="GO:0070161">
    <property type="term" value="C:anchoring junction"/>
    <property type="evidence" value="ECO:0007669"/>
    <property type="project" value="UniProtKB-SubCell"/>
</dbReference>
<feature type="compositionally biased region" description="Basic and acidic residues" evidence="3">
    <location>
        <begin position="652"/>
        <end position="669"/>
    </location>
</feature>
<reference evidence="5" key="1">
    <citation type="submission" date="2022-12" db="EMBL/GenBank/DDBJ databases">
        <title>Genome assemblies of Blomia tropicalis.</title>
        <authorList>
            <person name="Cui Y."/>
        </authorList>
    </citation>
    <scope>NUCLEOTIDE SEQUENCE</scope>
    <source>
        <tissue evidence="5">Adult mites</tissue>
    </source>
</reference>
<evidence type="ECO:0000256" key="1">
    <source>
        <dbReference type="ARBA" id="ARBA00004282"/>
    </source>
</evidence>
<dbReference type="SUPFAM" id="SSF47031">
    <property type="entry name" value="Second domain of FERM"/>
    <property type="match status" value="1"/>
</dbReference>
<dbReference type="FunFam" id="1.20.80.10:FF:000003">
    <property type="entry name" value="Tyrosine-protein phosphatase non-receptor type 4"/>
    <property type="match status" value="1"/>
</dbReference>
<dbReference type="CDD" id="cd14473">
    <property type="entry name" value="FERM_B-lobe"/>
    <property type="match status" value="1"/>
</dbReference>
<gene>
    <name evidence="5" type="ORF">RDWZM_005929</name>
</gene>
<evidence type="ECO:0000259" key="4">
    <source>
        <dbReference type="PROSITE" id="PS50057"/>
    </source>
</evidence>
<evidence type="ECO:0000313" key="5">
    <source>
        <dbReference type="EMBL" id="KAJ6220117.1"/>
    </source>
</evidence>
<dbReference type="Pfam" id="PF09379">
    <property type="entry name" value="FERM_N"/>
    <property type="match status" value="1"/>
</dbReference>
<comment type="subcellular location">
    <subcellularLocation>
        <location evidence="1">Cell junction</location>
    </subcellularLocation>
</comment>
<dbReference type="SMART" id="SM01196">
    <property type="entry name" value="FERM_C"/>
    <property type="match status" value="1"/>
</dbReference>
<dbReference type="EMBL" id="JAPWDV010000002">
    <property type="protein sequence ID" value="KAJ6220117.1"/>
    <property type="molecule type" value="Genomic_DNA"/>
</dbReference>
<feature type="region of interest" description="Disordered" evidence="3">
    <location>
        <begin position="329"/>
        <end position="365"/>
    </location>
</feature>
<dbReference type="InterPro" id="IPR019748">
    <property type="entry name" value="FERM_central"/>
</dbReference>
<dbReference type="PANTHER" id="PTHR23280">
    <property type="entry name" value="4.1 G PROTEIN"/>
    <property type="match status" value="1"/>
</dbReference>
<feature type="compositionally biased region" description="Basic residues" evidence="3">
    <location>
        <begin position="478"/>
        <end position="489"/>
    </location>
</feature>
<comment type="caution">
    <text evidence="5">The sequence shown here is derived from an EMBL/GenBank/DDBJ whole genome shotgun (WGS) entry which is preliminary data.</text>
</comment>
<dbReference type="InterPro" id="IPR018979">
    <property type="entry name" value="FERM_N"/>
</dbReference>
<keyword evidence="6" id="KW-1185">Reference proteome</keyword>
<organism evidence="5 6">
    <name type="scientific">Blomia tropicalis</name>
    <name type="common">Mite</name>
    <dbReference type="NCBI Taxonomy" id="40697"/>
    <lineage>
        <taxon>Eukaryota</taxon>
        <taxon>Metazoa</taxon>
        <taxon>Ecdysozoa</taxon>
        <taxon>Arthropoda</taxon>
        <taxon>Chelicerata</taxon>
        <taxon>Arachnida</taxon>
        <taxon>Acari</taxon>
        <taxon>Acariformes</taxon>
        <taxon>Sarcoptiformes</taxon>
        <taxon>Astigmata</taxon>
        <taxon>Glycyphagoidea</taxon>
        <taxon>Echimyopodidae</taxon>
        <taxon>Blomia</taxon>
    </lineage>
</organism>
<feature type="compositionally biased region" description="Basic residues" evidence="3">
    <location>
        <begin position="450"/>
        <end position="465"/>
    </location>
</feature>
<dbReference type="GO" id="GO:0048731">
    <property type="term" value="P:system development"/>
    <property type="evidence" value="ECO:0007669"/>
    <property type="project" value="UniProtKB-ARBA"/>
</dbReference>
<dbReference type="InterPro" id="IPR011993">
    <property type="entry name" value="PH-like_dom_sf"/>
</dbReference>
<dbReference type="InterPro" id="IPR000299">
    <property type="entry name" value="FERM_domain"/>
</dbReference>
<dbReference type="Gene3D" id="1.20.80.10">
    <property type="match status" value="1"/>
</dbReference>
<evidence type="ECO:0000256" key="2">
    <source>
        <dbReference type="ARBA" id="ARBA00022949"/>
    </source>
</evidence>
<dbReference type="InterPro" id="IPR014352">
    <property type="entry name" value="FERM/acyl-CoA-bd_prot_sf"/>
</dbReference>
<dbReference type="SUPFAM" id="SSF50729">
    <property type="entry name" value="PH domain-like"/>
    <property type="match status" value="1"/>
</dbReference>
<dbReference type="GO" id="GO:0071944">
    <property type="term" value="C:cell periphery"/>
    <property type="evidence" value="ECO:0007669"/>
    <property type="project" value="UniProtKB-ARBA"/>
</dbReference>
<feature type="compositionally biased region" description="Polar residues" evidence="3">
    <location>
        <begin position="493"/>
        <end position="502"/>
    </location>
</feature>
<evidence type="ECO:0000256" key="3">
    <source>
        <dbReference type="SAM" id="MobiDB-lite"/>
    </source>
</evidence>
<dbReference type="PANTHER" id="PTHR23280:SF4">
    <property type="entry name" value="BAND 4.1-LIKE PROTEIN 4A"/>
    <property type="match status" value="1"/>
</dbReference>
<dbReference type="GO" id="GO:0031032">
    <property type="term" value="P:actomyosin structure organization"/>
    <property type="evidence" value="ECO:0007669"/>
    <property type="project" value="TreeGrafter"/>
</dbReference>
<protein>
    <recommendedName>
        <fullName evidence="4">FERM domain-containing protein</fullName>
    </recommendedName>
</protein>
<dbReference type="Gene3D" id="2.30.29.30">
    <property type="entry name" value="Pleckstrin-homology domain (PH domain)/Phosphotyrosine-binding domain (PTB)"/>
    <property type="match status" value="1"/>
</dbReference>
<name>A0A9Q0M6X3_BLOTA</name>
<dbReference type="GO" id="GO:0009887">
    <property type="term" value="P:animal organ morphogenesis"/>
    <property type="evidence" value="ECO:0007669"/>
    <property type="project" value="UniProtKB-ARBA"/>
</dbReference>
<dbReference type="InterPro" id="IPR019749">
    <property type="entry name" value="Band_41_domain"/>
</dbReference>